<dbReference type="SUPFAM" id="SSF82549">
    <property type="entry name" value="DAK1/DegV-like"/>
    <property type="match status" value="1"/>
</dbReference>
<evidence type="ECO:0000256" key="1">
    <source>
        <dbReference type="ARBA" id="ARBA00003238"/>
    </source>
</evidence>
<dbReference type="PANTHER" id="PTHR33434">
    <property type="entry name" value="DEGV DOMAIN-CONTAINING PROTEIN DR_1986-RELATED"/>
    <property type="match status" value="1"/>
</dbReference>
<dbReference type="EMBL" id="CP002582">
    <property type="protein sequence ID" value="ADZ83617.1"/>
    <property type="molecule type" value="Genomic_DNA"/>
</dbReference>
<dbReference type="eggNOG" id="COG1307">
    <property type="taxonomic scope" value="Bacteria"/>
</dbReference>
<dbReference type="Gene3D" id="3.30.1180.10">
    <property type="match status" value="1"/>
</dbReference>
<dbReference type="PROSITE" id="PS51482">
    <property type="entry name" value="DEGV"/>
    <property type="match status" value="1"/>
</dbReference>
<sequence length="295" mass="32961">MPKIVLLSDTSCDLPESILSKYNIETIPFYVSFDTENYFKEIEELSLKTFYQRLRDEKIFPKTSLPSINDYYERFKPHIEAGNSVICVCLSGHFSGSYNAAVNARELILENYPNAQIEIINSLNATGGQGVLVQEIGRMIADGLAFKQIVQVATKLRESARIFFFVETLDYLENGGRIGKAAALLGTMLNVKPLIYLQDGLLFPAGKVRGTKKAISKVLEMTKDYIEGHPSDYHYLFAHADNEEYAQVLRDELAKSLDLSLNEDFAFIGTTIGVNTGPDVAGICLIKKYETLLDA</sequence>
<dbReference type="InterPro" id="IPR050270">
    <property type="entry name" value="DegV_domain_contain"/>
</dbReference>
<organism evidence="3 4">
    <name type="scientific">Cellulosilyticum lentocellum (strain ATCC 49066 / DSM 5427 / NCIMB 11756 / RHM5)</name>
    <name type="common">Clostridium lentocellum</name>
    <dbReference type="NCBI Taxonomy" id="642492"/>
    <lineage>
        <taxon>Bacteria</taxon>
        <taxon>Bacillati</taxon>
        <taxon>Bacillota</taxon>
        <taxon>Clostridia</taxon>
        <taxon>Lachnospirales</taxon>
        <taxon>Cellulosilyticaceae</taxon>
        <taxon>Cellulosilyticum</taxon>
    </lineage>
</organism>
<dbReference type="PANTHER" id="PTHR33434:SF3">
    <property type="entry name" value="DEGV DOMAIN-CONTAINING PROTEIN YITS"/>
    <property type="match status" value="1"/>
</dbReference>
<dbReference type="KEGG" id="cle:Clole_1897"/>
<protein>
    <submittedName>
        <fullName evidence="3">DegV family protein</fullName>
    </submittedName>
</protein>
<dbReference type="RefSeq" id="WP_013656914.1">
    <property type="nucleotide sequence ID" value="NC_015275.1"/>
</dbReference>
<name>F2JP03_CELLD</name>
<evidence type="ECO:0000313" key="3">
    <source>
        <dbReference type="EMBL" id="ADZ83617.1"/>
    </source>
</evidence>
<dbReference type="AlphaFoldDB" id="F2JP03"/>
<reference evidence="3 4" key="1">
    <citation type="journal article" date="2011" name="J. Bacteriol.">
        <title>Complete genome sequence of the cellulose-degrading bacterium Cellulosilyticum lentocellum.</title>
        <authorList>
            <consortium name="US DOE Joint Genome Institute"/>
            <person name="Miller D.A."/>
            <person name="Suen G."/>
            <person name="Bruce D."/>
            <person name="Copeland A."/>
            <person name="Cheng J.F."/>
            <person name="Detter C."/>
            <person name="Goodwin L.A."/>
            <person name="Han C.S."/>
            <person name="Hauser L.J."/>
            <person name="Land M.L."/>
            <person name="Lapidus A."/>
            <person name="Lucas S."/>
            <person name="Meincke L."/>
            <person name="Pitluck S."/>
            <person name="Tapia R."/>
            <person name="Teshima H."/>
            <person name="Woyke T."/>
            <person name="Fox B.G."/>
            <person name="Angert E.R."/>
            <person name="Currie C.R."/>
        </authorList>
    </citation>
    <scope>NUCLEOTIDE SEQUENCE [LARGE SCALE GENOMIC DNA]</scope>
    <source>
        <strain evidence="4">ATCC 49066 / DSM 5427 / NCIMB 11756 / RHM5</strain>
    </source>
</reference>
<proteinExistence type="predicted"/>
<evidence type="ECO:0000256" key="2">
    <source>
        <dbReference type="ARBA" id="ARBA00023121"/>
    </source>
</evidence>
<dbReference type="InterPro" id="IPR003797">
    <property type="entry name" value="DegV"/>
</dbReference>
<dbReference type="Gene3D" id="3.40.50.10170">
    <property type="match status" value="1"/>
</dbReference>
<comment type="function">
    <text evidence="1">May bind long-chain fatty acids, such as palmitate, and may play a role in lipid transport or fatty acid metabolism.</text>
</comment>
<dbReference type="GO" id="GO:0008289">
    <property type="term" value="F:lipid binding"/>
    <property type="evidence" value="ECO:0007669"/>
    <property type="project" value="UniProtKB-KW"/>
</dbReference>
<keyword evidence="4" id="KW-1185">Reference proteome</keyword>
<dbReference type="STRING" id="642492.Clole_1897"/>
<dbReference type="Proteomes" id="UP000008467">
    <property type="component" value="Chromosome"/>
</dbReference>
<dbReference type="NCBIfam" id="TIGR00762">
    <property type="entry name" value="DegV"/>
    <property type="match status" value="1"/>
</dbReference>
<evidence type="ECO:0000313" key="4">
    <source>
        <dbReference type="Proteomes" id="UP000008467"/>
    </source>
</evidence>
<gene>
    <name evidence="3" type="ordered locus">Clole_1897</name>
</gene>
<keyword evidence="2" id="KW-0446">Lipid-binding</keyword>
<dbReference type="InterPro" id="IPR043168">
    <property type="entry name" value="DegV_C"/>
</dbReference>
<dbReference type="HOGENOM" id="CLU_048251_4_2_9"/>
<dbReference type="Pfam" id="PF02645">
    <property type="entry name" value="DegV"/>
    <property type="match status" value="1"/>
</dbReference>
<accession>F2JP03</accession>